<protein>
    <recommendedName>
        <fullName evidence="4">DUF3040 domain-containing protein</fullName>
    </recommendedName>
</protein>
<dbReference type="RefSeq" id="WP_092785800.1">
    <property type="nucleotide sequence ID" value="NZ_FOGI01000015.1"/>
</dbReference>
<organism evidence="2 3">
    <name type="scientific">Actinokineospora terrae</name>
    <dbReference type="NCBI Taxonomy" id="155974"/>
    <lineage>
        <taxon>Bacteria</taxon>
        <taxon>Bacillati</taxon>
        <taxon>Actinomycetota</taxon>
        <taxon>Actinomycetes</taxon>
        <taxon>Pseudonocardiales</taxon>
        <taxon>Pseudonocardiaceae</taxon>
        <taxon>Actinokineospora</taxon>
    </lineage>
</organism>
<dbReference type="STRING" id="155974.SAMN04487818_115129"/>
<dbReference type="AlphaFoldDB" id="A0A1H9XHZ6"/>
<evidence type="ECO:0000313" key="3">
    <source>
        <dbReference type="Proteomes" id="UP000199051"/>
    </source>
</evidence>
<keyword evidence="1" id="KW-0472">Membrane</keyword>
<gene>
    <name evidence="2" type="ORF">SAMN04487818_115129</name>
</gene>
<keyword evidence="1" id="KW-0812">Transmembrane</keyword>
<keyword evidence="3" id="KW-1185">Reference proteome</keyword>
<evidence type="ECO:0000313" key="2">
    <source>
        <dbReference type="EMBL" id="SES45661.1"/>
    </source>
</evidence>
<reference evidence="3" key="1">
    <citation type="submission" date="2016-10" db="EMBL/GenBank/DDBJ databases">
        <authorList>
            <person name="Varghese N."/>
            <person name="Submissions S."/>
        </authorList>
    </citation>
    <scope>NUCLEOTIDE SEQUENCE [LARGE SCALE GENOMIC DNA]</scope>
    <source>
        <strain evidence="3">DSM 44260</strain>
    </source>
</reference>
<feature type="transmembrane region" description="Helical" evidence="1">
    <location>
        <begin position="48"/>
        <end position="81"/>
    </location>
</feature>
<dbReference type="InterPro" id="IPR021401">
    <property type="entry name" value="DUF3040"/>
</dbReference>
<evidence type="ECO:0008006" key="4">
    <source>
        <dbReference type="Google" id="ProtNLM"/>
    </source>
</evidence>
<keyword evidence="1" id="KW-1133">Transmembrane helix</keyword>
<name>A0A1H9XHZ6_9PSEU</name>
<dbReference type="Pfam" id="PF11239">
    <property type="entry name" value="DUF3040"/>
    <property type="match status" value="1"/>
</dbReference>
<sequence length="94" mass="9700">MNPRELSGHERRALEEIADRLSADSPRLASLLAEREQVMAPTLASLGLAVAAGGVCAVVGLVLGAPLLVFVGMVAAVAVLLVPSKRAESGEVER</sequence>
<proteinExistence type="predicted"/>
<accession>A0A1H9XHZ6</accession>
<evidence type="ECO:0000256" key="1">
    <source>
        <dbReference type="SAM" id="Phobius"/>
    </source>
</evidence>
<dbReference type="EMBL" id="FOGI01000015">
    <property type="protein sequence ID" value="SES45661.1"/>
    <property type="molecule type" value="Genomic_DNA"/>
</dbReference>
<dbReference type="Proteomes" id="UP000199051">
    <property type="component" value="Unassembled WGS sequence"/>
</dbReference>